<dbReference type="STRING" id="57577.A0A2K3N409"/>
<dbReference type="PANTHER" id="PTHR10366">
    <property type="entry name" value="NAD DEPENDENT EPIMERASE/DEHYDRATASE"/>
    <property type="match status" value="1"/>
</dbReference>
<evidence type="ECO:0000256" key="2">
    <source>
        <dbReference type="ARBA" id="ARBA00023002"/>
    </source>
</evidence>
<keyword evidence="2" id="KW-0560">Oxidoreductase</keyword>
<dbReference type="GO" id="GO:0016616">
    <property type="term" value="F:oxidoreductase activity, acting on the CH-OH group of donors, NAD or NADP as acceptor"/>
    <property type="evidence" value="ECO:0007669"/>
    <property type="project" value="TreeGrafter"/>
</dbReference>
<dbReference type="InterPro" id="IPR036291">
    <property type="entry name" value="NAD(P)-bd_dom_sf"/>
</dbReference>
<accession>A0A2K3N409</accession>
<proteinExistence type="predicted"/>
<gene>
    <name evidence="3" type="ORF">L195_g021017</name>
</gene>
<organism evidence="3 4">
    <name type="scientific">Trifolium pratense</name>
    <name type="common">Red clover</name>
    <dbReference type="NCBI Taxonomy" id="57577"/>
    <lineage>
        <taxon>Eukaryota</taxon>
        <taxon>Viridiplantae</taxon>
        <taxon>Streptophyta</taxon>
        <taxon>Embryophyta</taxon>
        <taxon>Tracheophyta</taxon>
        <taxon>Spermatophyta</taxon>
        <taxon>Magnoliopsida</taxon>
        <taxon>eudicotyledons</taxon>
        <taxon>Gunneridae</taxon>
        <taxon>Pentapetalae</taxon>
        <taxon>rosids</taxon>
        <taxon>fabids</taxon>
        <taxon>Fabales</taxon>
        <taxon>Fabaceae</taxon>
        <taxon>Papilionoideae</taxon>
        <taxon>50 kb inversion clade</taxon>
        <taxon>NPAAA clade</taxon>
        <taxon>Hologalegina</taxon>
        <taxon>IRL clade</taxon>
        <taxon>Trifolieae</taxon>
        <taxon>Trifolium</taxon>
    </lineage>
</organism>
<dbReference type="PANTHER" id="PTHR10366:SF808">
    <property type="entry name" value="DIHYDROFLAVONOL-4-REDUCTASE-LIKE PROTEIN"/>
    <property type="match status" value="1"/>
</dbReference>
<sequence>MSYGKDKNGSGGIEVVTLAVGLVGGDALLNYIPSTVAVIIAQLKDNEVKYKSLKFVEDVCGKIPLVYVDDVCEAHIFCAEDPSINGRFLVASSYVSSTKIANYYLQNYPEFNLKEK</sequence>
<comment type="caution">
    <text evidence="3">The sequence shown here is derived from an EMBL/GenBank/DDBJ whole genome shotgun (WGS) entry which is preliminary data.</text>
</comment>
<dbReference type="ExpressionAtlas" id="A0A2K3N409">
    <property type="expression patterns" value="baseline"/>
</dbReference>
<evidence type="ECO:0000313" key="4">
    <source>
        <dbReference type="Proteomes" id="UP000236291"/>
    </source>
</evidence>
<keyword evidence="1" id="KW-0521">NADP</keyword>
<protein>
    <submittedName>
        <fullName evidence="3">Dihydroflavonol-4-reductase</fullName>
    </submittedName>
</protein>
<dbReference type="AlphaFoldDB" id="A0A2K3N409"/>
<dbReference type="Proteomes" id="UP000236291">
    <property type="component" value="Unassembled WGS sequence"/>
</dbReference>
<dbReference type="InterPro" id="IPR050425">
    <property type="entry name" value="NAD(P)_dehydrat-like"/>
</dbReference>
<name>A0A2K3N409_TRIPR</name>
<dbReference type="EMBL" id="ASHM01015939">
    <property type="protein sequence ID" value="PNX97783.1"/>
    <property type="molecule type" value="Genomic_DNA"/>
</dbReference>
<dbReference type="SUPFAM" id="SSF51735">
    <property type="entry name" value="NAD(P)-binding Rossmann-fold domains"/>
    <property type="match status" value="1"/>
</dbReference>
<reference evidence="3 4" key="1">
    <citation type="journal article" date="2014" name="Am. J. Bot.">
        <title>Genome assembly and annotation for red clover (Trifolium pratense; Fabaceae).</title>
        <authorList>
            <person name="Istvanek J."/>
            <person name="Jaros M."/>
            <person name="Krenek A."/>
            <person name="Repkova J."/>
        </authorList>
    </citation>
    <scope>NUCLEOTIDE SEQUENCE [LARGE SCALE GENOMIC DNA]</scope>
    <source>
        <strain evidence="4">cv. Tatra</strain>
        <tissue evidence="3">Young leaves</tissue>
    </source>
</reference>
<reference evidence="3 4" key="2">
    <citation type="journal article" date="2017" name="Front. Plant Sci.">
        <title>Gene Classification and Mining of Molecular Markers Useful in Red Clover (Trifolium pratense) Breeding.</title>
        <authorList>
            <person name="Istvanek J."/>
            <person name="Dluhosova J."/>
            <person name="Dluhos P."/>
            <person name="Patkova L."/>
            <person name="Nedelnik J."/>
            <person name="Repkova J."/>
        </authorList>
    </citation>
    <scope>NUCLEOTIDE SEQUENCE [LARGE SCALE GENOMIC DNA]</scope>
    <source>
        <strain evidence="4">cv. Tatra</strain>
        <tissue evidence="3">Young leaves</tissue>
    </source>
</reference>
<evidence type="ECO:0000313" key="3">
    <source>
        <dbReference type="EMBL" id="PNX97783.1"/>
    </source>
</evidence>
<evidence type="ECO:0000256" key="1">
    <source>
        <dbReference type="ARBA" id="ARBA00022857"/>
    </source>
</evidence>
<dbReference type="Gene3D" id="3.40.50.720">
    <property type="entry name" value="NAD(P)-binding Rossmann-like Domain"/>
    <property type="match status" value="1"/>
</dbReference>